<dbReference type="EMBL" id="ADMS01000057">
    <property type="protein sequence ID" value="EFF76030.1"/>
    <property type="molecule type" value="Genomic_DNA"/>
</dbReference>
<dbReference type="PATRIC" id="fig|742159.3.peg.3539"/>
<accession>D4XAV1</accession>
<organism evidence="5 6">
    <name type="scientific">Achromobacter piechaudii ATCC 43553</name>
    <dbReference type="NCBI Taxonomy" id="742159"/>
    <lineage>
        <taxon>Bacteria</taxon>
        <taxon>Pseudomonadati</taxon>
        <taxon>Pseudomonadota</taxon>
        <taxon>Betaproteobacteria</taxon>
        <taxon>Burkholderiales</taxon>
        <taxon>Alcaligenaceae</taxon>
        <taxon>Achromobacter</taxon>
    </lineage>
</organism>
<name>D4XAV1_9BURK</name>
<evidence type="ECO:0000256" key="2">
    <source>
        <dbReference type="ARBA" id="ARBA00022764"/>
    </source>
</evidence>
<feature type="signal peptide" evidence="4">
    <location>
        <begin position="1"/>
        <end position="32"/>
    </location>
</feature>
<feature type="chain" id="PRO_5003065706" evidence="4">
    <location>
        <begin position="33"/>
        <end position="112"/>
    </location>
</feature>
<evidence type="ECO:0000313" key="6">
    <source>
        <dbReference type="Proteomes" id="UP000004510"/>
    </source>
</evidence>
<dbReference type="InterPro" id="IPR010486">
    <property type="entry name" value="HNS-dep_expression_A/B"/>
</dbReference>
<dbReference type="GO" id="GO:0030288">
    <property type="term" value="C:outer membrane-bounded periplasmic space"/>
    <property type="evidence" value="ECO:0007669"/>
    <property type="project" value="InterPro"/>
</dbReference>
<dbReference type="eggNOG" id="ENOG5032Y4G">
    <property type="taxonomic scope" value="Bacteria"/>
</dbReference>
<dbReference type="HOGENOM" id="CLU_170142_1_0_4"/>
<keyword evidence="3" id="KW-0143">Chaperone</keyword>
<evidence type="ECO:0000256" key="3">
    <source>
        <dbReference type="ARBA" id="ARBA00023186"/>
    </source>
</evidence>
<dbReference type="Proteomes" id="UP000004510">
    <property type="component" value="Unassembled WGS sequence"/>
</dbReference>
<sequence length="112" mass="12305">MLIPHFGEIEMKKRIFTLALVAMAAVSGAANADSKKPVSLWLCSDYLAVDETYQPTVLGFAEAVNRKGEPKDAVLDVEGITKVKPEVLTYCKENPKIALRDALVQSWGKVKK</sequence>
<evidence type="ECO:0000256" key="1">
    <source>
        <dbReference type="ARBA" id="ARBA00022729"/>
    </source>
</evidence>
<comment type="caution">
    <text evidence="5">The sequence shown here is derived from an EMBL/GenBank/DDBJ whole genome shotgun (WGS) entry which is preliminary data.</text>
</comment>
<dbReference type="InterPro" id="IPR038303">
    <property type="entry name" value="HdeA/HdeB_sf"/>
</dbReference>
<evidence type="ECO:0000256" key="4">
    <source>
        <dbReference type="SAM" id="SignalP"/>
    </source>
</evidence>
<dbReference type="AlphaFoldDB" id="D4XAV1"/>
<reference evidence="6" key="1">
    <citation type="submission" date="2010-03" db="EMBL/GenBank/DDBJ databases">
        <title>Complete sequence of Mobiluncus curtisii ATCC 43063.</title>
        <authorList>
            <person name="Muzny D."/>
            <person name="Qin X."/>
            <person name="Deng J."/>
            <person name="Jiang H."/>
            <person name="Liu Y."/>
            <person name="Qu J."/>
            <person name="Song X.-Z."/>
            <person name="Zhang L."/>
            <person name="Thornton R."/>
            <person name="Coyle M."/>
            <person name="Francisco L."/>
            <person name="Jackson L."/>
            <person name="Javaid M."/>
            <person name="Korchina V."/>
            <person name="Kovar C."/>
            <person name="Mata R."/>
            <person name="Mathew T."/>
            <person name="Ngo R."/>
            <person name="Nguyen L."/>
            <person name="Nguyen N."/>
            <person name="Okwuonu G."/>
            <person name="Ongeri F."/>
            <person name="Pham C."/>
            <person name="Simmons D."/>
            <person name="Wilczek-Boney K."/>
            <person name="Hale W."/>
            <person name="Jakkamsetti A."/>
            <person name="Pham P."/>
            <person name="Ruth R."/>
            <person name="San Lucas F."/>
            <person name="Warren J."/>
            <person name="Zhang J."/>
            <person name="Zhao Z."/>
            <person name="Zhou C."/>
            <person name="Zhu D."/>
            <person name="Lee S."/>
            <person name="Bess C."/>
            <person name="Blankenburg K."/>
            <person name="Forbes L."/>
            <person name="Fu Q."/>
            <person name="Gubbala S."/>
            <person name="Hirani K."/>
            <person name="Jayaseelan J.C."/>
            <person name="Lara F."/>
            <person name="Munidasa M."/>
            <person name="Palculict T."/>
            <person name="Patil S."/>
            <person name="Pu L.-L."/>
            <person name="Saada N."/>
            <person name="Tang L."/>
            <person name="Weissenberger G."/>
            <person name="Zhu Y."/>
            <person name="Hemphill L."/>
            <person name="Shang Y."/>
            <person name="Youmans B."/>
            <person name="Ayvaz T."/>
            <person name="Ross M."/>
            <person name="Santibanez J."/>
            <person name="Aqrawi P."/>
            <person name="Gross S."/>
            <person name="Joshi V."/>
            <person name="Fowler G."/>
            <person name="Nazareth L."/>
            <person name="Reid J."/>
            <person name="Worley K."/>
            <person name="Petrosino J."/>
            <person name="Highlander S."/>
            <person name="Gibbs R."/>
            <person name="Gibbs R."/>
        </authorList>
    </citation>
    <scope>NUCLEOTIDE SEQUENCE [LARGE SCALE GENOMIC DNA]</scope>
    <source>
        <strain evidence="6">ATCC 43553</strain>
    </source>
</reference>
<gene>
    <name evidence="5" type="primary">hdeA</name>
    <name evidence="5" type="ORF">HMPREF0004_2598</name>
</gene>
<dbReference type="NCBIfam" id="NF007576">
    <property type="entry name" value="PRK10208.1"/>
    <property type="match status" value="1"/>
</dbReference>
<dbReference type="Pfam" id="PF06411">
    <property type="entry name" value="HdeA"/>
    <property type="match status" value="1"/>
</dbReference>
<keyword evidence="1 4" id="KW-0732">Signal</keyword>
<dbReference type="GO" id="GO:0071468">
    <property type="term" value="P:cellular response to acidic pH"/>
    <property type="evidence" value="ECO:0007669"/>
    <property type="project" value="InterPro"/>
</dbReference>
<dbReference type="SUPFAM" id="SSF47752">
    <property type="entry name" value="Protein HNS-dependent expression A, HdeA"/>
    <property type="match status" value="1"/>
</dbReference>
<proteinExistence type="predicted"/>
<dbReference type="InterPro" id="IPR036831">
    <property type="entry name" value="HdeA_sf"/>
</dbReference>
<keyword evidence="2" id="KW-0574">Periplasm</keyword>
<evidence type="ECO:0000313" key="5">
    <source>
        <dbReference type="EMBL" id="EFF76030.1"/>
    </source>
</evidence>
<protein>
    <submittedName>
        <fullName evidence="5">Chaperone-like protein HdeA</fullName>
    </submittedName>
</protein>
<dbReference type="Gene3D" id="1.10.890.10">
    <property type="entry name" value="HNS-dependent expression A"/>
    <property type="match status" value="1"/>
</dbReference>